<dbReference type="HAMAP" id="MF_00536">
    <property type="entry name" value="PdxA"/>
    <property type="match status" value="1"/>
</dbReference>
<dbReference type="SUPFAM" id="SSF53659">
    <property type="entry name" value="Isocitrate/Isopropylmalate dehydrogenase-like"/>
    <property type="match status" value="1"/>
</dbReference>
<evidence type="ECO:0000256" key="6">
    <source>
        <dbReference type="ARBA" id="ARBA00023096"/>
    </source>
</evidence>
<dbReference type="EC" id="1.1.1.262" evidence="7"/>
<dbReference type="EMBL" id="CP003789">
    <property type="protein sequence ID" value="AGA64232.1"/>
    <property type="molecule type" value="Genomic_DNA"/>
</dbReference>
<comment type="miscellaneous">
    <text evidence="7">The active site is located at the dimer interface.</text>
</comment>
<dbReference type="GO" id="GO:0051287">
    <property type="term" value="F:NAD binding"/>
    <property type="evidence" value="ECO:0007669"/>
    <property type="project" value="InterPro"/>
</dbReference>
<dbReference type="HOGENOM" id="CLU_040168_2_0_5"/>
<dbReference type="RefSeq" id="WP_015272659.1">
    <property type="nucleotide sequence ID" value="NC_019907.1"/>
</dbReference>
<dbReference type="NCBIfam" id="TIGR00557">
    <property type="entry name" value="pdxA"/>
    <property type="match status" value="1"/>
</dbReference>
<comment type="similarity">
    <text evidence="7">Belongs to the PdxA family.</text>
</comment>
<dbReference type="UniPathway" id="UPA00244">
    <property type="reaction ID" value="UER00312"/>
</dbReference>
<keyword evidence="7" id="KW-0170">Cobalt</keyword>
<keyword evidence="5 7" id="KW-0520">NAD</keyword>
<comment type="catalytic activity">
    <reaction evidence="7">
        <text>4-(phosphooxy)-L-threonine + NAD(+) = 3-amino-2-oxopropyl phosphate + CO2 + NADH</text>
        <dbReference type="Rhea" id="RHEA:32275"/>
        <dbReference type="ChEBI" id="CHEBI:16526"/>
        <dbReference type="ChEBI" id="CHEBI:57279"/>
        <dbReference type="ChEBI" id="CHEBI:57540"/>
        <dbReference type="ChEBI" id="CHEBI:57945"/>
        <dbReference type="ChEBI" id="CHEBI:58452"/>
        <dbReference type="EC" id="1.1.1.262"/>
    </reaction>
</comment>
<dbReference type="GO" id="GO:0050897">
    <property type="term" value="F:cobalt ion binding"/>
    <property type="evidence" value="ECO:0007669"/>
    <property type="project" value="UniProtKB-UniRule"/>
</dbReference>
<dbReference type="Pfam" id="PF04166">
    <property type="entry name" value="PdxA"/>
    <property type="match status" value="1"/>
</dbReference>
<keyword evidence="2 7" id="KW-0479">Metal-binding</keyword>
<keyword evidence="4 7" id="KW-0560">Oxidoreductase</keyword>
<dbReference type="Proteomes" id="UP000010799">
    <property type="component" value="Chromosome"/>
</dbReference>
<dbReference type="GO" id="GO:0008615">
    <property type="term" value="P:pyridoxine biosynthetic process"/>
    <property type="evidence" value="ECO:0007669"/>
    <property type="project" value="UniProtKB-UniRule"/>
</dbReference>
<feature type="binding site" evidence="7">
    <location>
        <position position="221"/>
    </location>
    <ligand>
        <name>a divalent metal cation</name>
        <dbReference type="ChEBI" id="CHEBI:60240"/>
        <note>ligand shared between dimeric partners</note>
    </ligand>
</feature>
<comment type="pathway">
    <text evidence="7">Cofactor biosynthesis; pyridoxine 5'-phosphate biosynthesis; pyridoxine 5'-phosphate from D-erythrose 4-phosphate: step 4/5.</text>
</comment>
<dbReference type="eggNOG" id="COG1995">
    <property type="taxonomic scope" value="Bacteria"/>
</dbReference>
<keyword evidence="1 7" id="KW-0963">Cytoplasm</keyword>
<dbReference type="NCBIfam" id="NF003699">
    <property type="entry name" value="PRK05312.1"/>
    <property type="match status" value="1"/>
</dbReference>
<dbReference type="AlphaFoldDB" id="L0ETE9"/>
<feature type="binding site" evidence="7">
    <location>
        <position position="176"/>
    </location>
    <ligand>
        <name>a divalent metal cation</name>
        <dbReference type="ChEBI" id="CHEBI:60240"/>
        <note>ligand shared between dimeric partners</note>
    </ligand>
</feature>
<name>L0ETE9_LIBCB</name>
<dbReference type="GO" id="GO:0050570">
    <property type="term" value="F:4-hydroxythreonine-4-phosphate dehydrogenase activity"/>
    <property type="evidence" value="ECO:0007669"/>
    <property type="project" value="UniProtKB-UniRule"/>
</dbReference>
<evidence type="ECO:0000313" key="8">
    <source>
        <dbReference type="EMBL" id="AGA64232.1"/>
    </source>
</evidence>
<feature type="binding site" evidence="7">
    <location>
        <position position="302"/>
    </location>
    <ligand>
        <name>substrate</name>
    </ligand>
</feature>
<comment type="subunit">
    <text evidence="7">Homodimer.</text>
</comment>
<dbReference type="PATRIC" id="fig|1215343.11.peg.248"/>
<evidence type="ECO:0000313" key="9">
    <source>
        <dbReference type="Proteomes" id="UP000010799"/>
    </source>
</evidence>
<feature type="binding site" evidence="7">
    <location>
        <position position="276"/>
    </location>
    <ligand>
        <name>a divalent metal cation</name>
        <dbReference type="ChEBI" id="CHEBI:60240"/>
        <note>ligand shared between dimeric partners</note>
    </ligand>
</feature>
<dbReference type="Gene3D" id="3.40.718.10">
    <property type="entry name" value="Isopropylmalate Dehydrogenase"/>
    <property type="match status" value="1"/>
</dbReference>
<sequence>MTNHEYPSPIILTQGDPAGIGPDITLKTWINRKKLNIPPFIYIGDPDVLNARAKTLNLDISIREANCSNAISIFRDHLPIIINSCGIEVIAGNPKIETVCSTIEAIRKAVFLTLSGKTLAIVTNPISKTIFYKANFEFPGHTEFLANLVHQMTGVAYKPVMMLSSPRLKVVPITIHTPYASVPSALSQELIIEICNIVKNELQKRFGINDARLSISGLNPHAGENSALGTEERDIIQPAIIKLQNEGMKASGPLSADTMFHDTARQNYDVAICMYHDQALIPIKTLDFDTAVNVTLGLPFIRTSPDHGTAFNIAGSNLVRETSLVSAIQLAAQLGLKKAS</sequence>
<comment type="cofactor">
    <cofactor evidence="7">
        <name>Zn(2+)</name>
        <dbReference type="ChEBI" id="CHEBI:29105"/>
    </cofactor>
    <cofactor evidence="7">
        <name>Mg(2+)</name>
        <dbReference type="ChEBI" id="CHEBI:18420"/>
    </cofactor>
    <cofactor evidence="7">
        <name>Co(2+)</name>
        <dbReference type="ChEBI" id="CHEBI:48828"/>
    </cofactor>
    <text evidence="7">Binds 1 divalent metal cation per subunit. Can use ions such as Zn(2+), Mg(2+) or Co(2+).</text>
</comment>
<dbReference type="InterPro" id="IPR005255">
    <property type="entry name" value="PdxA_fam"/>
</dbReference>
<evidence type="ECO:0000256" key="2">
    <source>
        <dbReference type="ARBA" id="ARBA00022723"/>
    </source>
</evidence>
<proteinExistence type="inferred from homology"/>
<evidence type="ECO:0000256" key="3">
    <source>
        <dbReference type="ARBA" id="ARBA00022857"/>
    </source>
</evidence>
<comment type="subcellular location">
    <subcellularLocation>
        <location evidence="7">Cytoplasm</location>
    </subcellularLocation>
</comment>
<reference evidence="8 9" key="1">
    <citation type="journal article" date="2012" name="Stand. Genomic Sci.">
        <title>Complete genome sequence of Liberibacter crescens BT-1.</title>
        <authorList>
            <person name="Leonard M.T."/>
            <person name="Fagen J.R."/>
            <person name="Davis-Richardson A.G."/>
            <person name="Davis M.J."/>
            <person name="Triplett E.W."/>
        </authorList>
    </citation>
    <scope>NUCLEOTIDE SEQUENCE [LARGE SCALE GENOMIC DNA]</scope>
    <source>
        <strain evidence="8 9">BT-1</strain>
    </source>
</reference>
<dbReference type="InterPro" id="IPR037510">
    <property type="entry name" value="PdxA"/>
</dbReference>
<comment type="function">
    <text evidence="7">Catalyzes the NAD(P)-dependent oxidation of 4-(phosphooxy)-L-threonine (HTP) into 2-amino-3-oxo-4-(phosphooxy)butyric acid which spontaneously decarboxylates to form 3-amino-2-oxopropyl phosphate (AHAP).</text>
</comment>
<dbReference type="GO" id="GO:0000287">
    <property type="term" value="F:magnesium ion binding"/>
    <property type="evidence" value="ECO:0007669"/>
    <property type="project" value="UniProtKB-UniRule"/>
</dbReference>
<dbReference type="PANTHER" id="PTHR30004">
    <property type="entry name" value="4-HYDROXYTHREONINE-4-PHOSPHATE DEHYDROGENASE"/>
    <property type="match status" value="1"/>
</dbReference>
<feature type="binding site" evidence="7">
    <location>
        <position position="284"/>
    </location>
    <ligand>
        <name>substrate</name>
    </ligand>
</feature>
<protein>
    <recommendedName>
        <fullName evidence="7">4-hydroxythreonine-4-phosphate dehydrogenase</fullName>
        <ecNumber evidence="7">1.1.1.262</ecNumber>
    </recommendedName>
    <alternativeName>
        <fullName evidence="7">4-(phosphohydroxy)-L-threonine dehydrogenase</fullName>
    </alternativeName>
</protein>
<feature type="binding site" evidence="7">
    <location>
        <position position="142"/>
    </location>
    <ligand>
        <name>substrate</name>
    </ligand>
</feature>
<evidence type="ECO:0000256" key="4">
    <source>
        <dbReference type="ARBA" id="ARBA00023002"/>
    </source>
</evidence>
<dbReference type="PANTHER" id="PTHR30004:SF6">
    <property type="entry name" value="D-THREONATE 4-PHOSPHATE DEHYDROGENASE"/>
    <property type="match status" value="1"/>
</dbReference>
<dbReference type="GO" id="GO:0008270">
    <property type="term" value="F:zinc ion binding"/>
    <property type="evidence" value="ECO:0007669"/>
    <property type="project" value="UniProtKB-UniRule"/>
</dbReference>
<evidence type="ECO:0000256" key="1">
    <source>
        <dbReference type="ARBA" id="ARBA00022490"/>
    </source>
</evidence>
<evidence type="ECO:0000256" key="7">
    <source>
        <dbReference type="HAMAP-Rule" id="MF_00536"/>
    </source>
</evidence>
<keyword evidence="7" id="KW-0460">Magnesium</keyword>
<keyword evidence="6 7" id="KW-0664">Pyridoxine biosynthesis</keyword>
<evidence type="ECO:0000256" key="5">
    <source>
        <dbReference type="ARBA" id="ARBA00023027"/>
    </source>
</evidence>
<feature type="binding site" evidence="7">
    <location>
        <position position="141"/>
    </location>
    <ligand>
        <name>substrate</name>
    </ligand>
</feature>
<accession>L0ETE9</accession>
<keyword evidence="3 7" id="KW-0521">NADP</keyword>
<gene>
    <name evidence="7" type="primary">pdxA</name>
    <name evidence="8" type="ordered locus">B488_02390</name>
</gene>
<keyword evidence="7" id="KW-0862">Zinc</keyword>
<organism evidence="8 9">
    <name type="scientific">Liberibacter crescens (strain BT-1)</name>
    <dbReference type="NCBI Taxonomy" id="1215343"/>
    <lineage>
        <taxon>Bacteria</taxon>
        <taxon>Pseudomonadati</taxon>
        <taxon>Pseudomonadota</taxon>
        <taxon>Alphaproteobacteria</taxon>
        <taxon>Hyphomicrobiales</taxon>
        <taxon>Rhizobiaceae</taxon>
        <taxon>Liberibacter</taxon>
    </lineage>
</organism>
<dbReference type="STRING" id="1215343.B488_02390"/>
<dbReference type="GO" id="GO:0005737">
    <property type="term" value="C:cytoplasm"/>
    <property type="evidence" value="ECO:0007669"/>
    <property type="project" value="UniProtKB-SubCell"/>
</dbReference>
<feature type="binding site" evidence="7">
    <location>
        <position position="293"/>
    </location>
    <ligand>
        <name>substrate</name>
    </ligand>
</feature>
<dbReference type="GO" id="GO:0042823">
    <property type="term" value="P:pyridoxal phosphate biosynthetic process"/>
    <property type="evidence" value="ECO:0007669"/>
    <property type="project" value="UniProtKB-UniRule"/>
</dbReference>
<keyword evidence="9" id="KW-1185">Reference proteome</keyword>
<dbReference type="KEGG" id="lcc:B488_02390"/>